<dbReference type="GO" id="GO:0000014">
    <property type="term" value="F:single-stranded DNA endodeoxyribonuclease activity"/>
    <property type="evidence" value="ECO:0007669"/>
    <property type="project" value="TreeGrafter"/>
</dbReference>
<evidence type="ECO:0000256" key="1">
    <source>
        <dbReference type="ARBA" id="ARBA00022722"/>
    </source>
</evidence>
<dbReference type="SUPFAM" id="SSF52980">
    <property type="entry name" value="Restriction endonuclease-like"/>
    <property type="match status" value="1"/>
</dbReference>
<keyword evidence="1" id="KW-0540">Nuclease</keyword>
<protein>
    <submittedName>
        <fullName evidence="10">Excinuclease ABC subunit C</fullName>
    </submittedName>
</protein>
<evidence type="ECO:0000313" key="11">
    <source>
        <dbReference type="Proteomes" id="UP000294299"/>
    </source>
</evidence>
<evidence type="ECO:0000256" key="7">
    <source>
        <dbReference type="SAM" id="MobiDB-lite"/>
    </source>
</evidence>
<dbReference type="GO" id="GO:1901255">
    <property type="term" value="P:nucleotide-excision repair involved in interstrand cross-link repair"/>
    <property type="evidence" value="ECO:0007669"/>
    <property type="project" value="TreeGrafter"/>
</dbReference>
<dbReference type="SMART" id="SM00278">
    <property type="entry name" value="HhH1"/>
    <property type="match status" value="2"/>
</dbReference>
<dbReference type="GO" id="GO:0000724">
    <property type="term" value="P:double-strand break repair via homologous recombination"/>
    <property type="evidence" value="ECO:0007669"/>
    <property type="project" value="TreeGrafter"/>
</dbReference>
<dbReference type="PANTHER" id="PTHR10150">
    <property type="entry name" value="DNA REPAIR ENDONUCLEASE XPF"/>
    <property type="match status" value="1"/>
</dbReference>
<feature type="domain" description="ERCC4" evidence="9">
    <location>
        <begin position="10"/>
        <end position="90"/>
    </location>
</feature>
<evidence type="ECO:0000256" key="6">
    <source>
        <dbReference type="ARBA" id="ARBA00023204"/>
    </source>
</evidence>
<evidence type="ECO:0000259" key="8">
    <source>
        <dbReference type="SMART" id="SM00278"/>
    </source>
</evidence>
<dbReference type="AlphaFoldDB" id="A0A484IBB5"/>
<organism evidence="10 11">
    <name type="scientific">Candidatus Nitrosocosmicus franklandianus</name>
    <dbReference type="NCBI Taxonomy" id="1798806"/>
    <lineage>
        <taxon>Archaea</taxon>
        <taxon>Nitrososphaerota</taxon>
        <taxon>Nitrososphaeria</taxon>
        <taxon>Nitrososphaerales</taxon>
        <taxon>Nitrososphaeraceae</taxon>
        <taxon>Candidatus Nitrosocosmicus</taxon>
    </lineage>
</organism>
<dbReference type="SUPFAM" id="SSF47781">
    <property type="entry name" value="RuvA domain 2-like"/>
    <property type="match status" value="1"/>
</dbReference>
<dbReference type="Proteomes" id="UP000294299">
    <property type="component" value="Chromosome NFRAN"/>
</dbReference>
<dbReference type="EMBL" id="LR216287">
    <property type="protein sequence ID" value="VFJ14075.1"/>
    <property type="molecule type" value="Genomic_DNA"/>
</dbReference>
<dbReference type="GO" id="GO:0003684">
    <property type="term" value="F:damaged DNA binding"/>
    <property type="evidence" value="ECO:0007669"/>
    <property type="project" value="TreeGrafter"/>
</dbReference>
<evidence type="ECO:0000256" key="2">
    <source>
        <dbReference type="ARBA" id="ARBA00022759"/>
    </source>
</evidence>
<dbReference type="InterPro" id="IPR006166">
    <property type="entry name" value="ERCC4_domain"/>
</dbReference>
<dbReference type="InterPro" id="IPR003583">
    <property type="entry name" value="Hlx-hairpin-Hlx_DNA-bd_motif"/>
</dbReference>
<dbReference type="KEGG" id="nfn:NFRAN_1753"/>
<evidence type="ECO:0000256" key="3">
    <source>
        <dbReference type="ARBA" id="ARBA00022763"/>
    </source>
</evidence>
<proteinExistence type="predicted"/>
<feature type="region of interest" description="Disordered" evidence="7">
    <location>
        <begin position="245"/>
        <end position="266"/>
    </location>
</feature>
<sequence>MFFIVLLAIRIVVDEREKNSRVPDLLKLMGVYVDYKQLTIGDYIVSSETVIERKTVYDLLNSVYDGRLFIQCSDIIKHYSKPIIVIEGNLTDLDTREDISSDSRLIVDKLRIAYETLIKLALDFRLPILYTSSVYYTAELLVLLASNQFKSKNAGPLLKKIKKTNPFVTQQLYVLASLPGIGSKVAVRLLEKFHSPRNVLNASIAELARVPGIGNMRAEKIRKILDTCVSPTMNTYTQKKLIMENTDDEDTTTTFSSSSSSNDNSI</sequence>
<keyword evidence="2" id="KW-0255">Endonuclease</keyword>
<evidence type="ECO:0000313" key="10">
    <source>
        <dbReference type="EMBL" id="VFJ14075.1"/>
    </source>
</evidence>
<dbReference type="SMART" id="SM00891">
    <property type="entry name" value="ERCC4"/>
    <property type="match status" value="1"/>
</dbReference>
<dbReference type="PANTHER" id="PTHR10150:SF0">
    <property type="entry name" value="DNA REPAIR ENDONUCLEASE XPF"/>
    <property type="match status" value="1"/>
</dbReference>
<keyword evidence="11" id="KW-1185">Reference proteome</keyword>
<dbReference type="InterPro" id="IPR011335">
    <property type="entry name" value="Restrct_endonuc-II-like"/>
</dbReference>
<keyword evidence="6" id="KW-0234">DNA repair</keyword>
<dbReference type="CDD" id="cd20075">
    <property type="entry name" value="XPF_nuclease_XPF_arch"/>
    <property type="match status" value="1"/>
</dbReference>
<feature type="domain" description="Helix-hairpin-helix DNA-binding motif class 1" evidence="8">
    <location>
        <begin position="205"/>
        <end position="224"/>
    </location>
</feature>
<accession>A0A484IBB5</accession>
<name>A0A484IBB5_9ARCH</name>
<dbReference type="Pfam" id="PF14520">
    <property type="entry name" value="HHH_5"/>
    <property type="match status" value="1"/>
</dbReference>
<keyword evidence="5" id="KW-0238">DNA-binding</keyword>
<feature type="compositionally biased region" description="Low complexity" evidence="7">
    <location>
        <begin position="252"/>
        <end position="266"/>
    </location>
</feature>
<dbReference type="GO" id="GO:0003697">
    <property type="term" value="F:single-stranded DNA binding"/>
    <property type="evidence" value="ECO:0007669"/>
    <property type="project" value="TreeGrafter"/>
</dbReference>
<gene>
    <name evidence="10" type="ORF">NFRAN_1753</name>
</gene>
<dbReference type="Gene3D" id="3.40.50.10130">
    <property type="match status" value="1"/>
</dbReference>
<reference evidence="10 11" key="1">
    <citation type="submission" date="2019-02" db="EMBL/GenBank/DDBJ databases">
        <authorList>
            <person name="Lehtovirta-Morley E L."/>
        </authorList>
    </citation>
    <scope>NUCLEOTIDE SEQUENCE [LARGE SCALE GENOMIC DNA]</scope>
    <source>
        <strain evidence="10">NFRAN1</strain>
    </source>
</reference>
<dbReference type="Gene3D" id="1.10.150.20">
    <property type="entry name" value="5' to 3' exonuclease, C-terminal subdomain"/>
    <property type="match status" value="1"/>
</dbReference>
<feature type="domain" description="Helix-hairpin-helix DNA-binding motif class 1" evidence="8">
    <location>
        <begin position="173"/>
        <end position="192"/>
    </location>
</feature>
<evidence type="ECO:0000256" key="4">
    <source>
        <dbReference type="ARBA" id="ARBA00022801"/>
    </source>
</evidence>
<dbReference type="Pfam" id="PF02732">
    <property type="entry name" value="ERCC4"/>
    <property type="match status" value="1"/>
</dbReference>
<keyword evidence="4" id="KW-0378">Hydrolase</keyword>
<keyword evidence="3" id="KW-0227">DNA damage</keyword>
<dbReference type="InterPro" id="IPR010994">
    <property type="entry name" value="RuvA_2-like"/>
</dbReference>
<evidence type="ECO:0000256" key="5">
    <source>
        <dbReference type="ARBA" id="ARBA00023125"/>
    </source>
</evidence>
<evidence type="ECO:0000259" key="9">
    <source>
        <dbReference type="SMART" id="SM00891"/>
    </source>
</evidence>